<proteinExistence type="predicted"/>
<dbReference type="InterPro" id="IPR036551">
    <property type="entry name" value="Flavin_trans-like"/>
</dbReference>
<keyword evidence="3" id="KW-1185">Reference proteome</keyword>
<protein>
    <submittedName>
        <fullName evidence="2">Flavoprotein</fullName>
    </submittedName>
</protein>
<dbReference type="SUPFAM" id="SSF52507">
    <property type="entry name" value="Homo-oligomeric flavin-containing Cys decarboxylases, HFCD"/>
    <property type="match status" value="1"/>
</dbReference>
<evidence type="ECO:0000259" key="1">
    <source>
        <dbReference type="Pfam" id="PF02441"/>
    </source>
</evidence>
<feature type="domain" description="Flavoprotein" evidence="1">
    <location>
        <begin position="30"/>
        <end position="112"/>
    </location>
</feature>
<dbReference type="EMBL" id="BONJ01000040">
    <property type="protein sequence ID" value="GIG18362.1"/>
    <property type="molecule type" value="Genomic_DNA"/>
</dbReference>
<accession>A0A8J3PIE7</accession>
<dbReference type="InterPro" id="IPR003382">
    <property type="entry name" value="Flavoprotein"/>
</dbReference>
<comment type="caution">
    <text evidence="2">The sequence shown here is derived from an EMBL/GenBank/DDBJ whole genome shotgun (WGS) entry which is preliminary data.</text>
</comment>
<dbReference type="Pfam" id="PF02441">
    <property type="entry name" value="Flavoprotein"/>
    <property type="match status" value="1"/>
</dbReference>
<organism evidence="2 3">
    <name type="scientific">Catellatospora methionotrophica</name>
    <dbReference type="NCBI Taxonomy" id="121620"/>
    <lineage>
        <taxon>Bacteria</taxon>
        <taxon>Bacillati</taxon>
        <taxon>Actinomycetota</taxon>
        <taxon>Actinomycetes</taxon>
        <taxon>Micromonosporales</taxon>
        <taxon>Micromonosporaceae</taxon>
        <taxon>Catellatospora</taxon>
    </lineage>
</organism>
<dbReference type="Gene3D" id="3.40.50.1950">
    <property type="entry name" value="Flavin prenyltransferase-like"/>
    <property type="match status" value="1"/>
</dbReference>
<dbReference type="Proteomes" id="UP000660339">
    <property type="component" value="Unassembled WGS sequence"/>
</dbReference>
<dbReference type="AlphaFoldDB" id="A0A8J3PIE7"/>
<sequence length="147" mass="15655">MTATPAAVPFLDRTGPLSAADIRTDYEMRASGSRKRSLSDPAALIIAPATFNTLNKLATGIADNYAMTSAAELIGRGVPTVVVPFVNAALAARAPFRRSVDALRDEGVYVMLGAPYAWEPHEPGTGHTRQAVFPWFAALEAATRLAR</sequence>
<evidence type="ECO:0000313" key="2">
    <source>
        <dbReference type="EMBL" id="GIG18362.1"/>
    </source>
</evidence>
<dbReference type="GO" id="GO:0003824">
    <property type="term" value="F:catalytic activity"/>
    <property type="evidence" value="ECO:0007669"/>
    <property type="project" value="InterPro"/>
</dbReference>
<gene>
    <name evidence="2" type="ORF">Cme02nite_66940</name>
</gene>
<reference evidence="2" key="1">
    <citation type="submission" date="2021-01" db="EMBL/GenBank/DDBJ databases">
        <title>Whole genome shotgun sequence of Catellatospora methionotrophica NBRC 14553.</title>
        <authorList>
            <person name="Komaki H."/>
            <person name="Tamura T."/>
        </authorList>
    </citation>
    <scope>NUCLEOTIDE SEQUENCE</scope>
    <source>
        <strain evidence="2">NBRC 14553</strain>
    </source>
</reference>
<evidence type="ECO:0000313" key="3">
    <source>
        <dbReference type="Proteomes" id="UP000660339"/>
    </source>
</evidence>
<name>A0A8J3PIE7_9ACTN</name>